<evidence type="ECO:0000259" key="1">
    <source>
        <dbReference type="Pfam" id="PF03478"/>
    </source>
</evidence>
<reference evidence="2 3" key="1">
    <citation type="journal article" date="2024" name="G3 (Bethesda)">
        <title>Genome assembly of Hibiscus sabdariffa L. provides insights into metabolisms of medicinal natural products.</title>
        <authorList>
            <person name="Kim T."/>
        </authorList>
    </citation>
    <scope>NUCLEOTIDE SEQUENCE [LARGE SCALE GENOMIC DNA]</scope>
    <source>
        <strain evidence="2">TK-2024</strain>
        <tissue evidence="2">Old leaves</tissue>
    </source>
</reference>
<dbReference type="InterPro" id="IPR005174">
    <property type="entry name" value="KIB1-4_b-propeller"/>
</dbReference>
<proteinExistence type="predicted"/>
<dbReference type="Pfam" id="PF03478">
    <property type="entry name" value="Beta-prop_KIB1-4"/>
    <property type="match status" value="1"/>
</dbReference>
<gene>
    <name evidence="2" type="ORF">V6N11_040749</name>
</gene>
<name>A0ABR2RIS5_9ROSI</name>
<feature type="domain" description="KIB1-4 beta-propeller" evidence="1">
    <location>
        <begin position="21"/>
        <end position="93"/>
    </location>
</feature>
<evidence type="ECO:0000313" key="2">
    <source>
        <dbReference type="EMBL" id="KAK9012711.1"/>
    </source>
</evidence>
<organism evidence="2 3">
    <name type="scientific">Hibiscus sabdariffa</name>
    <name type="common">roselle</name>
    <dbReference type="NCBI Taxonomy" id="183260"/>
    <lineage>
        <taxon>Eukaryota</taxon>
        <taxon>Viridiplantae</taxon>
        <taxon>Streptophyta</taxon>
        <taxon>Embryophyta</taxon>
        <taxon>Tracheophyta</taxon>
        <taxon>Spermatophyta</taxon>
        <taxon>Magnoliopsida</taxon>
        <taxon>eudicotyledons</taxon>
        <taxon>Gunneridae</taxon>
        <taxon>Pentapetalae</taxon>
        <taxon>rosids</taxon>
        <taxon>malvids</taxon>
        <taxon>Malvales</taxon>
        <taxon>Malvaceae</taxon>
        <taxon>Malvoideae</taxon>
        <taxon>Hibiscus</taxon>
    </lineage>
</organism>
<keyword evidence="3" id="KW-1185">Reference proteome</keyword>
<dbReference type="EMBL" id="JBBPBN010000022">
    <property type="protein sequence ID" value="KAK9012711.1"/>
    <property type="molecule type" value="Genomic_DNA"/>
</dbReference>
<comment type="caution">
    <text evidence="2">The sequence shown here is derived from an EMBL/GenBank/DDBJ whole genome shotgun (WGS) entry which is preliminary data.</text>
</comment>
<protein>
    <recommendedName>
        <fullName evidence="1">KIB1-4 beta-propeller domain-containing protein</fullName>
    </recommendedName>
</protein>
<evidence type="ECO:0000313" key="3">
    <source>
        <dbReference type="Proteomes" id="UP001396334"/>
    </source>
</evidence>
<dbReference type="Proteomes" id="UP001396334">
    <property type="component" value="Unassembled WGS sequence"/>
</dbReference>
<sequence>MAQVIHDHKPGSVESSSDVWQCIVAVTFGKYNTSLAVCRPGNERWTLVEGLLAEGYSYGNIIFFEGELYASVMSKDVVNNVSFQTHSITIGSQRVKLKLIYCPPPSPLLFYDEDVDGMLSYQYHKDCTQWSCLLESNG</sequence>
<accession>A0ABR2RIS5</accession>